<name>A0A1M5XJP6_9FIRM</name>
<keyword evidence="7" id="KW-1185">Reference proteome</keyword>
<feature type="signal peptide" evidence="4">
    <location>
        <begin position="1"/>
        <end position="21"/>
    </location>
</feature>
<keyword evidence="6" id="KW-0813">Transport</keyword>
<proteinExistence type="inferred from homology"/>
<dbReference type="InterPro" id="IPR028082">
    <property type="entry name" value="Peripla_BP_I"/>
</dbReference>
<organism evidence="6 7">
    <name type="scientific">Sporobacter termitidis DSM 10068</name>
    <dbReference type="NCBI Taxonomy" id="1123282"/>
    <lineage>
        <taxon>Bacteria</taxon>
        <taxon>Bacillati</taxon>
        <taxon>Bacillota</taxon>
        <taxon>Clostridia</taxon>
        <taxon>Eubacteriales</taxon>
        <taxon>Oscillospiraceae</taxon>
        <taxon>Sporobacter</taxon>
    </lineage>
</organism>
<feature type="region of interest" description="Disordered" evidence="3">
    <location>
        <begin position="29"/>
        <end position="56"/>
    </location>
</feature>
<dbReference type="PROSITE" id="PS51257">
    <property type="entry name" value="PROKAR_LIPOPROTEIN"/>
    <property type="match status" value="1"/>
</dbReference>
<evidence type="ECO:0000313" key="6">
    <source>
        <dbReference type="EMBL" id="SHI00095.1"/>
    </source>
</evidence>
<protein>
    <submittedName>
        <fullName evidence="6">ABC-type sugar transport system, substrate-binding protein, contains N-terminal xre family HTH domain</fullName>
    </submittedName>
</protein>
<dbReference type="InterPro" id="IPR050555">
    <property type="entry name" value="Bact_Solute-Bind_Prot2"/>
</dbReference>
<dbReference type="InterPro" id="IPR025997">
    <property type="entry name" value="SBP_2_dom"/>
</dbReference>
<dbReference type="PANTHER" id="PTHR30036:SF7">
    <property type="entry name" value="ABC TRANSPORTER PERIPLASMIC-BINDING PROTEIN YPHF"/>
    <property type="match status" value="1"/>
</dbReference>
<dbReference type="Pfam" id="PF13407">
    <property type="entry name" value="Peripla_BP_4"/>
    <property type="match status" value="1"/>
</dbReference>
<feature type="compositionally biased region" description="Low complexity" evidence="3">
    <location>
        <begin position="29"/>
        <end position="45"/>
    </location>
</feature>
<feature type="domain" description="Periplasmic binding protein" evidence="5">
    <location>
        <begin position="85"/>
        <end position="321"/>
    </location>
</feature>
<feature type="chain" id="PRO_5039045916" evidence="4">
    <location>
        <begin position="22"/>
        <end position="423"/>
    </location>
</feature>
<accession>A0A1M5XJP6</accession>
<evidence type="ECO:0000313" key="7">
    <source>
        <dbReference type="Proteomes" id="UP000183995"/>
    </source>
</evidence>
<dbReference type="EMBL" id="FQXV01000005">
    <property type="protein sequence ID" value="SHI00095.1"/>
    <property type="molecule type" value="Genomic_DNA"/>
</dbReference>
<comment type="similarity">
    <text evidence="2">Belongs to the bacterial solute-binding protein 2 family.</text>
</comment>
<dbReference type="PANTHER" id="PTHR30036">
    <property type="entry name" value="D-XYLOSE-BINDING PERIPLASMIC PROTEIN"/>
    <property type="match status" value="1"/>
</dbReference>
<dbReference type="RefSeq" id="WP_073078075.1">
    <property type="nucleotide sequence ID" value="NZ_FQXV01000005.1"/>
</dbReference>
<evidence type="ECO:0000256" key="4">
    <source>
        <dbReference type="SAM" id="SignalP"/>
    </source>
</evidence>
<gene>
    <name evidence="6" type="ORF">SAMN02745823_01883</name>
</gene>
<keyword evidence="6" id="KW-0762">Sugar transport</keyword>
<evidence type="ECO:0000256" key="2">
    <source>
        <dbReference type="ARBA" id="ARBA00007639"/>
    </source>
</evidence>
<sequence length="423" mass="46195">MKKVLAVLLAAAMAFTLFACASGTATTSPSPSPSASAVPSASANAGTAPSSTAVTTAEEKWEPGFYNHTMDYSKNPRYKVVYMMSQNSGLFDTFTWAFGEWSKLENCDFSTFNSNGDNDLFVTTLQTMADQGVDGYILDPDSTIYPRIVEVMNELKIPFMTGMGAAFDENGKLLHPTAGFDNYKFGVDETEWAIDYAKKNWLEAKDDDIGIIALDYSVVPQIHSRTEAAKDIWLKYYPGQEAHFFVGDGVTSGLMNADGGFNLTAPIMSSNTNIKYWIVAAAFDDYADGAARAAEQAGIDKNTVVICPGGAELVAHWEAGESSCWKAVVYSGDGLFSEPIFNGLYAQMHGDATAETLWPEWVDHSKGEKYANLIVPTIVLTQDTYKQFIAWEEHYTGIARYNFTWDGTTTFPGRAEVPASYAG</sequence>
<dbReference type="OrthoDB" id="1841723at2"/>
<dbReference type="GO" id="GO:0030288">
    <property type="term" value="C:outer membrane-bounded periplasmic space"/>
    <property type="evidence" value="ECO:0007669"/>
    <property type="project" value="TreeGrafter"/>
</dbReference>
<dbReference type="STRING" id="1123282.SAMN02745823_01883"/>
<evidence type="ECO:0000256" key="1">
    <source>
        <dbReference type="ARBA" id="ARBA00004196"/>
    </source>
</evidence>
<dbReference type="Proteomes" id="UP000183995">
    <property type="component" value="Unassembled WGS sequence"/>
</dbReference>
<comment type="subcellular location">
    <subcellularLocation>
        <location evidence="1">Cell envelope</location>
    </subcellularLocation>
</comment>
<dbReference type="GO" id="GO:0030246">
    <property type="term" value="F:carbohydrate binding"/>
    <property type="evidence" value="ECO:0007669"/>
    <property type="project" value="TreeGrafter"/>
</dbReference>
<dbReference type="SUPFAM" id="SSF53822">
    <property type="entry name" value="Periplasmic binding protein-like I"/>
    <property type="match status" value="1"/>
</dbReference>
<evidence type="ECO:0000256" key="3">
    <source>
        <dbReference type="SAM" id="MobiDB-lite"/>
    </source>
</evidence>
<reference evidence="6 7" key="1">
    <citation type="submission" date="2016-11" db="EMBL/GenBank/DDBJ databases">
        <authorList>
            <person name="Jaros S."/>
            <person name="Januszkiewicz K."/>
            <person name="Wedrychowicz H."/>
        </authorList>
    </citation>
    <scope>NUCLEOTIDE SEQUENCE [LARGE SCALE GENOMIC DNA]</scope>
    <source>
        <strain evidence="6 7">DSM 10068</strain>
    </source>
</reference>
<evidence type="ECO:0000259" key="5">
    <source>
        <dbReference type="Pfam" id="PF13407"/>
    </source>
</evidence>
<keyword evidence="4" id="KW-0732">Signal</keyword>
<dbReference type="Gene3D" id="3.40.50.2300">
    <property type="match status" value="1"/>
</dbReference>
<dbReference type="AlphaFoldDB" id="A0A1M5XJP6"/>